<feature type="coiled-coil region" evidence="3">
    <location>
        <begin position="164"/>
        <end position="198"/>
    </location>
</feature>
<dbReference type="EMBL" id="JBHUDE010000046">
    <property type="protein sequence ID" value="MFD1608090.1"/>
    <property type="molecule type" value="Genomic_DNA"/>
</dbReference>
<sequence>MNKEIFIKMQHQVLLYLLIFSLVLGLGAEWIVGAPIGNILAMMTGGVVGISTIVILHYRQQYIQLIPYIAIIAVSGIALVVMLSSSYVTNILFVFYLLVVAAMALSRTVLITSGVLGIFLLTFFVYTKGQAIGLDARATAITLVFFTLVFFVLFIIVRNTRRLLTHLEESLQQSEMTSDQLKNQQQIIQNKVKMVNQQTDEAKETGDENRKSIHRMLEAFNDIHLATEAQSEAAQSITVTQEKNHQLIEKMLQSFERSKQDGEGLKDLSLKGQVQVEGLAELMGSFQQSFDRLIEKMGNLVKDIQDNNQYTKTIKDIAAQTNLLALNASIEAARAGEAGAGFAVVAAEVRKLAEVSEKAASSISNNLVEVEEHALVTQEELHKNKKELMENTSKTETAKQNFIEITEQIISYIHYLEYLERQGKEIRKSTEVIDQAVMQLAAHIEETNATTIDLVSLVDTASGQMDGMLSIIEQTNKTAASLEDSSYNHVK</sequence>
<evidence type="ECO:0000256" key="4">
    <source>
        <dbReference type="SAM" id="Phobius"/>
    </source>
</evidence>
<protein>
    <submittedName>
        <fullName evidence="6">Methyl-accepting chemotaxis protein</fullName>
    </submittedName>
</protein>
<dbReference type="Gene3D" id="1.10.287.950">
    <property type="entry name" value="Methyl-accepting chemotaxis protein"/>
    <property type="match status" value="1"/>
</dbReference>
<dbReference type="Pfam" id="PF00015">
    <property type="entry name" value="MCPsignal"/>
    <property type="match status" value="1"/>
</dbReference>
<proteinExistence type="predicted"/>
<dbReference type="PROSITE" id="PS50111">
    <property type="entry name" value="CHEMOTAXIS_TRANSDUC_2"/>
    <property type="match status" value="1"/>
</dbReference>
<dbReference type="SMART" id="SM00283">
    <property type="entry name" value="MA"/>
    <property type="match status" value="1"/>
</dbReference>
<accession>A0ABW4HTP8</accession>
<evidence type="ECO:0000313" key="6">
    <source>
        <dbReference type="EMBL" id="MFD1608090.1"/>
    </source>
</evidence>
<keyword evidence="3" id="KW-0175">Coiled coil</keyword>
<name>A0ABW4HTP8_9BACI</name>
<evidence type="ECO:0000259" key="5">
    <source>
        <dbReference type="PROSITE" id="PS50111"/>
    </source>
</evidence>
<feature type="transmembrane region" description="Helical" evidence="4">
    <location>
        <begin position="65"/>
        <end position="87"/>
    </location>
</feature>
<dbReference type="PANTHER" id="PTHR32089">
    <property type="entry name" value="METHYL-ACCEPTING CHEMOTAXIS PROTEIN MCPB"/>
    <property type="match status" value="1"/>
</dbReference>
<reference evidence="7" key="1">
    <citation type="journal article" date="2019" name="Int. J. Syst. Evol. Microbiol.">
        <title>The Global Catalogue of Microorganisms (GCM) 10K type strain sequencing project: providing services to taxonomists for standard genome sequencing and annotation.</title>
        <authorList>
            <consortium name="The Broad Institute Genomics Platform"/>
            <consortium name="The Broad Institute Genome Sequencing Center for Infectious Disease"/>
            <person name="Wu L."/>
            <person name="Ma J."/>
        </authorList>
    </citation>
    <scope>NUCLEOTIDE SEQUENCE [LARGE SCALE GENOMIC DNA]</scope>
    <source>
        <strain evidence="7">CGMCC 1.12376</strain>
    </source>
</reference>
<dbReference type="Proteomes" id="UP001597221">
    <property type="component" value="Unassembled WGS sequence"/>
</dbReference>
<gene>
    <name evidence="6" type="ORF">ACFSBH_10530</name>
</gene>
<dbReference type="InterPro" id="IPR004089">
    <property type="entry name" value="MCPsignal_dom"/>
</dbReference>
<dbReference type="PANTHER" id="PTHR32089:SF112">
    <property type="entry name" value="LYSOZYME-LIKE PROTEIN-RELATED"/>
    <property type="match status" value="1"/>
</dbReference>
<feature type="transmembrane region" description="Helical" evidence="4">
    <location>
        <begin position="12"/>
        <end position="33"/>
    </location>
</feature>
<dbReference type="SUPFAM" id="SSF58104">
    <property type="entry name" value="Methyl-accepting chemotaxis protein (MCP) signaling domain"/>
    <property type="match status" value="1"/>
</dbReference>
<evidence type="ECO:0000313" key="7">
    <source>
        <dbReference type="Proteomes" id="UP001597221"/>
    </source>
</evidence>
<keyword evidence="1 2" id="KW-0807">Transducer</keyword>
<keyword evidence="4" id="KW-0812">Transmembrane</keyword>
<keyword evidence="4" id="KW-1133">Transmembrane helix</keyword>
<organism evidence="6 7">
    <name type="scientific">Oceanobacillus luteolus</name>
    <dbReference type="NCBI Taxonomy" id="1274358"/>
    <lineage>
        <taxon>Bacteria</taxon>
        <taxon>Bacillati</taxon>
        <taxon>Bacillota</taxon>
        <taxon>Bacilli</taxon>
        <taxon>Bacillales</taxon>
        <taxon>Bacillaceae</taxon>
        <taxon>Oceanobacillus</taxon>
    </lineage>
</organism>
<dbReference type="RefSeq" id="WP_379597408.1">
    <property type="nucleotide sequence ID" value="NZ_JBHUDE010000046.1"/>
</dbReference>
<evidence type="ECO:0000256" key="3">
    <source>
        <dbReference type="SAM" id="Coils"/>
    </source>
</evidence>
<keyword evidence="7" id="KW-1185">Reference proteome</keyword>
<feature type="transmembrane region" description="Helical" evidence="4">
    <location>
        <begin position="138"/>
        <end position="157"/>
    </location>
</feature>
<feature type="domain" description="Methyl-accepting transducer" evidence="5">
    <location>
        <begin position="205"/>
        <end position="455"/>
    </location>
</feature>
<comment type="caution">
    <text evidence="6">The sequence shown here is derived from an EMBL/GenBank/DDBJ whole genome shotgun (WGS) entry which is preliminary data.</text>
</comment>
<feature type="transmembrane region" description="Helical" evidence="4">
    <location>
        <begin position="39"/>
        <end position="58"/>
    </location>
</feature>
<evidence type="ECO:0000256" key="2">
    <source>
        <dbReference type="PROSITE-ProRule" id="PRU00284"/>
    </source>
</evidence>
<keyword evidence="4" id="KW-0472">Membrane</keyword>
<evidence type="ECO:0000256" key="1">
    <source>
        <dbReference type="ARBA" id="ARBA00023224"/>
    </source>
</evidence>
<feature type="transmembrane region" description="Helical" evidence="4">
    <location>
        <begin position="93"/>
        <end position="126"/>
    </location>
</feature>